<gene>
    <name evidence="8" type="ORF">QYE76_003500</name>
</gene>
<reference evidence="8" key="1">
    <citation type="submission" date="2023-07" db="EMBL/GenBank/DDBJ databases">
        <title>A chromosome-level genome assembly of Lolium multiflorum.</title>
        <authorList>
            <person name="Chen Y."/>
            <person name="Copetti D."/>
            <person name="Kolliker R."/>
            <person name="Studer B."/>
        </authorList>
    </citation>
    <scope>NUCLEOTIDE SEQUENCE</scope>
    <source>
        <strain evidence="8">02402/16</strain>
        <tissue evidence="8">Leaf</tissue>
    </source>
</reference>
<name>A0AAD8RQK5_LOLMU</name>
<evidence type="ECO:0000256" key="2">
    <source>
        <dbReference type="ARBA" id="ARBA00023015"/>
    </source>
</evidence>
<keyword evidence="3" id="KW-0238">DNA-binding</keyword>
<evidence type="ECO:0000313" key="8">
    <source>
        <dbReference type="EMBL" id="KAK1629185.1"/>
    </source>
</evidence>
<dbReference type="FunFam" id="2.170.150.80:FF:000004">
    <property type="entry name" value="NAC transcription factor"/>
    <property type="match status" value="1"/>
</dbReference>
<dbReference type="GO" id="GO:1901002">
    <property type="term" value="P:positive regulation of response to salt stress"/>
    <property type="evidence" value="ECO:0007669"/>
    <property type="project" value="UniProtKB-ARBA"/>
</dbReference>
<feature type="compositionally biased region" description="Polar residues" evidence="6">
    <location>
        <begin position="191"/>
        <end position="201"/>
    </location>
</feature>
<dbReference type="Pfam" id="PF02365">
    <property type="entry name" value="NAM"/>
    <property type="match status" value="1"/>
</dbReference>
<dbReference type="SUPFAM" id="SSF101941">
    <property type="entry name" value="NAC domain"/>
    <property type="match status" value="1"/>
</dbReference>
<evidence type="ECO:0000313" key="9">
    <source>
        <dbReference type="Proteomes" id="UP001231189"/>
    </source>
</evidence>
<sequence>MPSSAAMPVLPPGFRFHPTDEELIVHYLSRQAASMPCPVPIVAEVNIYKCNPWDLPGKALFGENEWFFFSPRDRKYPNGARPNRAAGSGYWKATGTDKAILSTPASENIGVKKALVFYQGKPPRGVKTDWIMHEYRLTASDSKTTKRRGSSMRLDDWVLCRIHKKSSSNLPNFSSDQEQEQESSTVEDSHTTNNNTVSSPKSEALDGDGDDQVQLQQFCPMAMTKSCSITDLLNTVDYAELSQLLLDGGGGGSSSDAAGAMAAYQPQESPLIYGQPPWQQTLNYNNNHLDMPQLDDANGNKYNGMKRRRSSSSLFCNQLQLPADQYSGMLIHPFLNQQLHM</sequence>
<keyword evidence="2" id="KW-0805">Transcription regulation</keyword>
<keyword evidence="4" id="KW-0804">Transcription</keyword>
<comment type="subcellular location">
    <subcellularLocation>
        <location evidence="1">Nucleus</location>
    </subcellularLocation>
</comment>
<dbReference type="GO" id="GO:0003677">
    <property type="term" value="F:DNA binding"/>
    <property type="evidence" value="ECO:0007669"/>
    <property type="project" value="UniProtKB-KW"/>
</dbReference>
<feature type="domain" description="NAC" evidence="7">
    <location>
        <begin position="10"/>
        <end position="165"/>
    </location>
</feature>
<protein>
    <recommendedName>
        <fullName evidence="7">NAC domain-containing protein</fullName>
    </recommendedName>
</protein>
<dbReference type="AlphaFoldDB" id="A0AAD8RQK5"/>
<dbReference type="PANTHER" id="PTHR31719">
    <property type="entry name" value="NAC TRANSCRIPTION FACTOR 56"/>
    <property type="match status" value="1"/>
</dbReference>
<keyword evidence="9" id="KW-1185">Reference proteome</keyword>
<comment type="caution">
    <text evidence="8">The sequence shown here is derived from an EMBL/GenBank/DDBJ whole genome shotgun (WGS) entry which is preliminary data.</text>
</comment>
<evidence type="ECO:0000259" key="7">
    <source>
        <dbReference type="PROSITE" id="PS51005"/>
    </source>
</evidence>
<dbReference type="PANTHER" id="PTHR31719:SF208">
    <property type="entry name" value="OS11G0126900 PROTEIN"/>
    <property type="match status" value="1"/>
</dbReference>
<evidence type="ECO:0000256" key="1">
    <source>
        <dbReference type="ARBA" id="ARBA00004123"/>
    </source>
</evidence>
<dbReference type="EMBL" id="JAUUTY010000005">
    <property type="protein sequence ID" value="KAK1629185.1"/>
    <property type="molecule type" value="Genomic_DNA"/>
</dbReference>
<keyword evidence="5" id="KW-0539">Nucleus</keyword>
<evidence type="ECO:0000256" key="3">
    <source>
        <dbReference type="ARBA" id="ARBA00023125"/>
    </source>
</evidence>
<dbReference type="InterPro" id="IPR003441">
    <property type="entry name" value="NAC-dom"/>
</dbReference>
<dbReference type="Gene3D" id="2.170.150.80">
    <property type="entry name" value="NAC domain"/>
    <property type="match status" value="1"/>
</dbReference>
<dbReference type="InterPro" id="IPR036093">
    <property type="entry name" value="NAC_dom_sf"/>
</dbReference>
<feature type="region of interest" description="Disordered" evidence="6">
    <location>
        <begin position="168"/>
        <end position="209"/>
    </location>
</feature>
<organism evidence="8 9">
    <name type="scientific">Lolium multiflorum</name>
    <name type="common">Italian ryegrass</name>
    <name type="synonym">Lolium perenne subsp. multiflorum</name>
    <dbReference type="NCBI Taxonomy" id="4521"/>
    <lineage>
        <taxon>Eukaryota</taxon>
        <taxon>Viridiplantae</taxon>
        <taxon>Streptophyta</taxon>
        <taxon>Embryophyta</taxon>
        <taxon>Tracheophyta</taxon>
        <taxon>Spermatophyta</taxon>
        <taxon>Magnoliopsida</taxon>
        <taxon>Liliopsida</taxon>
        <taxon>Poales</taxon>
        <taxon>Poaceae</taxon>
        <taxon>BOP clade</taxon>
        <taxon>Pooideae</taxon>
        <taxon>Poodae</taxon>
        <taxon>Poeae</taxon>
        <taxon>Poeae Chloroplast Group 2 (Poeae type)</taxon>
        <taxon>Loliodinae</taxon>
        <taxon>Loliinae</taxon>
        <taxon>Lolium</taxon>
    </lineage>
</organism>
<evidence type="ECO:0000256" key="6">
    <source>
        <dbReference type="SAM" id="MobiDB-lite"/>
    </source>
</evidence>
<dbReference type="PROSITE" id="PS51005">
    <property type="entry name" value="NAC"/>
    <property type="match status" value="1"/>
</dbReference>
<proteinExistence type="predicted"/>
<dbReference type="GO" id="GO:0005634">
    <property type="term" value="C:nucleus"/>
    <property type="evidence" value="ECO:0007669"/>
    <property type="project" value="UniProtKB-SubCell"/>
</dbReference>
<evidence type="ECO:0000256" key="4">
    <source>
        <dbReference type="ARBA" id="ARBA00023163"/>
    </source>
</evidence>
<evidence type="ECO:0000256" key="5">
    <source>
        <dbReference type="ARBA" id="ARBA00023242"/>
    </source>
</evidence>
<dbReference type="GO" id="GO:0006355">
    <property type="term" value="P:regulation of DNA-templated transcription"/>
    <property type="evidence" value="ECO:0007669"/>
    <property type="project" value="InterPro"/>
</dbReference>
<accession>A0AAD8RQK5</accession>
<dbReference type="Proteomes" id="UP001231189">
    <property type="component" value="Unassembled WGS sequence"/>
</dbReference>